<feature type="domain" description="Alcohol dehydrogenase-like N-terminal" evidence="5">
    <location>
        <begin position="29"/>
        <end position="57"/>
    </location>
</feature>
<dbReference type="Pfam" id="PF08240">
    <property type="entry name" value="ADH_N"/>
    <property type="match status" value="1"/>
</dbReference>
<dbReference type="InterPro" id="IPR011032">
    <property type="entry name" value="GroES-like_sf"/>
</dbReference>
<organism evidence="6 7">
    <name type="scientific">Dyadobacter chenhuakuii</name>
    <dbReference type="NCBI Taxonomy" id="2909339"/>
    <lineage>
        <taxon>Bacteria</taxon>
        <taxon>Pseudomonadati</taxon>
        <taxon>Bacteroidota</taxon>
        <taxon>Cytophagia</taxon>
        <taxon>Cytophagales</taxon>
        <taxon>Spirosomataceae</taxon>
        <taxon>Dyadobacter</taxon>
    </lineage>
</organism>
<dbReference type="InterPro" id="IPR013154">
    <property type="entry name" value="ADH-like_N"/>
</dbReference>
<dbReference type="Gene3D" id="3.90.180.10">
    <property type="entry name" value="Medium-chain alcohol dehydrogenases, catalytic domain"/>
    <property type="match status" value="1"/>
</dbReference>
<proteinExistence type="predicted"/>
<dbReference type="Proteomes" id="UP001055420">
    <property type="component" value="Chromosome"/>
</dbReference>
<evidence type="ECO:0000256" key="4">
    <source>
        <dbReference type="ARBA" id="ARBA00023002"/>
    </source>
</evidence>
<dbReference type="EMBL" id="CP098805">
    <property type="protein sequence ID" value="USJ31219.1"/>
    <property type="molecule type" value="Genomic_DNA"/>
</dbReference>
<keyword evidence="4" id="KW-0560">Oxidoreductase</keyword>
<evidence type="ECO:0000313" key="7">
    <source>
        <dbReference type="Proteomes" id="UP001055420"/>
    </source>
</evidence>
<keyword evidence="7" id="KW-1185">Reference proteome</keyword>
<comment type="cofactor">
    <cofactor evidence="1">
        <name>Zn(2+)</name>
        <dbReference type="ChEBI" id="CHEBI:29105"/>
    </cofactor>
</comment>
<dbReference type="PANTHER" id="PTHR42940:SF8">
    <property type="entry name" value="VACUOLAR PROTEIN SORTING-ASSOCIATED PROTEIN 11"/>
    <property type="match status" value="1"/>
</dbReference>
<sequence length="90" mass="9951">MLPKIMKAAVVRQFGKPLQIEEMPVERPGNHQILVKVVASGVCHTDLHAAEGDWPVKPKSTARLEDINDVFTYMKAGEIQGRVVMKIADA</sequence>
<reference evidence="6" key="1">
    <citation type="submission" date="2022-06" db="EMBL/GenBank/DDBJ databases">
        <title>Novel species in genus Dyadobacter.</title>
        <authorList>
            <person name="Ma C."/>
        </authorList>
    </citation>
    <scope>NUCLEOTIDE SEQUENCE</scope>
    <source>
        <strain evidence="6">CY22</strain>
    </source>
</reference>
<dbReference type="PANTHER" id="PTHR42940">
    <property type="entry name" value="ALCOHOL DEHYDROGENASE 1-RELATED"/>
    <property type="match status" value="1"/>
</dbReference>
<keyword evidence="3" id="KW-0862">Zinc</keyword>
<evidence type="ECO:0000256" key="3">
    <source>
        <dbReference type="ARBA" id="ARBA00022833"/>
    </source>
</evidence>
<evidence type="ECO:0000313" key="6">
    <source>
        <dbReference type="EMBL" id="USJ31219.1"/>
    </source>
</evidence>
<accession>A0ABY4XL80</accession>
<dbReference type="SUPFAM" id="SSF50129">
    <property type="entry name" value="GroES-like"/>
    <property type="match status" value="1"/>
</dbReference>
<protein>
    <submittedName>
        <fullName evidence="6">Alcohol dehydrogenase catalytic domain-containing protein</fullName>
    </submittedName>
</protein>
<evidence type="ECO:0000256" key="2">
    <source>
        <dbReference type="ARBA" id="ARBA00022723"/>
    </source>
</evidence>
<name>A0ABY4XL80_9BACT</name>
<evidence type="ECO:0000259" key="5">
    <source>
        <dbReference type="Pfam" id="PF08240"/>
    </source>
</evidence>
<keyword evidence="2" id="KW-0479">Metal-binding</keyword>
<gene>
    <name evidence="6" type="ORF">NFI80_00465</name>
</gene>
<evidence type="ECO:0000256" key="1">
    <source>
        <dbReference type="ARBA" id="ARBA00001947"/>
    </source>
</evidence>
<dbReference type="RefSeq" id="WP_235164281.1">
    <property type="nucleotide sequence ID" value="NZ_CP098805.1"/>
</dbReference>